<dbReference type="InterPro" id="IPR036909">
    <property type="entry name" value="Cyt_c-like_dom_sf"/>
</dbReference>
<sequence length="1291" mass="142828">MNLSHRILSTFALLIVTLSAQLLLAQTLEEQLQAIDPQQLAAEARQLGDAKRGAILFYQPHMACRSCHAIEDEAKLGPDLTQWKTLPSDADLVDAILAPSKKIREGFEAVSILTVDGKVITGRQVESTPDHIVLQELTGAQQRHTIPADEIEAHNSGKQSLMPAGLANQLSGRQQFLDLVRYLMEVRDGGRIAARNLEPAPHLYAVKPIPEYEKRIDHAGLLKDLNDASFKRGKAIYERVCANCHGTHDQPGSLPTSPRFASAKLKNRIDPHGMYQTLTHGFGMMQPQGWMVPQQKYDVIHYIRQAYFQKDNPSQYFAIDDAYLKGLPAGDFRGPAPSAMQPWITMDYGPSLINTYEVGNDGSNFAYKGIATRLDQGAGGVSRGSRWMIFDHDTMRMAAAWKGQGFIDWQGIHFDGKHGVHPHIVGDVLAANKTAPGWANPEDDSFDDPRVVGRDGRHYGPLPKSWAKYHGLYRHGSDRIISYQIGKADVLEMPRLLVDSPAVFARQFEIAPRDHKLVLRVADLPGSGSELAQLKKWNDDGSAFVVQAGKNSPPVSDQLTFDGSTYAEVANGDAFDMTKSDFSIAARIRTRQGGTIFAQTTPGPKWVPDGKVLFVRGGKLCYDIGWVGVVTSKRSVDDGKWHDVDLVWDHETGIAALWIDGRLDQSKELRPKQVQKNQVARIGFAAPNFPSQSFFQGEIESVRFYGEKRSPAKKQDTFKPSVRIASWETGVTQDGQLIDQTGKNHHAKIVRGAGPTDAPRYLVAGLKSPPADATFRLDGQSLLLDLPATDQATKFTLWFTSAEAAEDVDRIVGAVKLTSSDTPDLQVATQGSPARWPEVIETKTVRGENDGPFAADVLTLPDANPWNAQMRLTGFDFYEGGDRAAVCAWDGDVWLVDGLMAKDGTLHWRRIASGLFQPLGLKIVDGAIYVTCRDQIVILRDLNGDLETDFYECFNNDHQVTEHFHEFAMGLQVDDAGNFYYAKSARHALTAVVPHHGTLLRVSPDGERTDILATGFRAANGVCLNPDGTFVVTDQEGHWNPKNRINWVEEGGFYGNMYGYHDVTDSSDEAMDPPLCWITNEFDRSPAELLWVPEDCWGSLGGSLLNLSYGYGKVYVVPFETVDGLKQGGMCQLPLPQFPTGIARGRFSQVDGQLYVCGMFAWGGNQQQPGGFYRIRRTDQPVYLPVGLNASTDGVQITFTGKLDPATATNPENYAITAWDLQRSKNYGSKHYNERPWKVSAAKLSDDGKTVTLTLPEIEPTWGMEIRCFLKSAEGKPVEVRIHNTIHRLND</sequence>
<dbReference type="SUPFAM" id="SSF46626">
    <property type="entry name" value="Cytochrome c"/>
    <property type="match status" value="2"/>
</dbReference>
<dbReference type="Pfam" id="PF13385">
    <property type="entry name" value="Laminin_G_3"/>
    <property type="match status" value="1"/>
</dbReference>
<dbReference type="InterPro" id="IPR001791">
    <property type="entry name" value="Laminin_G"/>
</dbReference>
<dbReference type="EMBL" id="CP036289">
    <property type="protein sequence ID" value="QDU75352.1"/>
    <property type="molecule type" value="Genomic_DNA"/>
</dbReference>
<reference evidence="7" key="1">
    <citation type="submission" date="2019-02" db="EMBL/GenBank/DDBJ databases">
        <title>Deep-cultivation of Planctomycetes and their phenomic and genomic characterization uncovers novel biology.</title>
        <authorList>
            <person name="Wiegand S."/>
            <person name="Jogler M."/>
            <person name="Boedeker C."/>
            <person name="Pinto D."/>
            <person name="Vollmers J."/>
            <person name="Rivas-Marin E."/>
            <person name="Kohn T."/>
            <person name="Peeters S.H."/>
            <person name="Heuer A."/>
            <person name="Rast P."/>
            <person name="Oberbeckmann S."/>
            <person name="Bunk B."/>
            <person name="Jeske O."/>
            <person name="Meyerdierks A."/>
            <person name="Storesund J.E."/>
            <person name="Kallscheuer N."/>
            <person name="Luecker S."/>
            <person name="Lage O.M."/>
            <person name="Pohl T."/>
            <person name="Merkel B.J."/>
            <person name="Hornburger P."/>
            <person name="Mueller R.-W."/>
            <person name="Bruemmer F."/>
            <person name="Labrenz M."/>
            <person name="Spormann A.M."/>
            <person name="Op den Camp H."/>
            <person name="Overmann J."/>
            <person name="Amann R."/>
            <person name="Jetten M.S.M."/>
            <person name="Mascher T."/>
            <person name="Medema M.H."/>
            <person name="Devos D.P."/>
            <person name="Kaster A.-K."/>
            <person name="Ovreas L."/>
            <person name="Rohde M."/>
            <person name="Galperin M.Y."/>
            <person name="Jogler C."/>
        </authorList>
    </citation>
    <scope>NUCLEOTIDE SEQUENCE [LARGE SCALE GENOMIC DNA]</scope>
    <source>
        <strain evidence="7">Pan97</strain>
    </source>
</reference>
<accession>A0A518C824</accession>
<dbReference type="CDD" id="cd00110">
    <property type="entry name" value="LamG"/>
    <property type="match status" value="1"/>
</dbReference>
<dbReference type="Gene3D" id="1.10.760.10">
    <property type="entry name" value="Cytochrome c-like domain"/>
    <property type="match status" value="2"/>
</dbReference>
<dbReference type="PROSITE" id="PS51007">
    <property type="entry name" value="CYTC"/>
    <property type="match status" value="2"/>
</dbReference>
<keyword evidence="3 4" id="KW-0408">Iron</keyword>
<evidence type="ECO:0000256" key="3">
    <source>
        <dbReference type="ARBA" id="ARBA00023004"/>
    </source>
</evidence>
<name>A0A518C824_9BACT</name>
<dbReference type="InterPro" id="IPR013320">
    <property type="entry name" value="ConA-like_dom_sf"/>
</dbReference>
<organism evidence="6 7">
    <name type="scientific">Bremerella volcania</name>
    <dbReference type="NCBI Taxonomy" id="2527984"/>
    <lineage>
        <taxon>Bacteria</taxon>
        <taxon>Pseudomonadati</taxon>
        <taxon>Planctomycetota</taxon>
        <taxon>Planctomycetia</taxon>
        <taxon>Pirellulales</taxon>
        <taxon>Pirellulaceae</taxon>
        <taxon>Bremerella</taxon>
    </lineage>
</organism>
<dbReference type="RefSeq" id="WP_144972658.1">
    <property type="nucleotide sequence ID" value="NZ_CP036289.1"/>
</dbReference>
<keyword evidence="7" id="KW-1185">Reference proteome</keyword>
<dbReference type="InterPro" id="IPR009056">
    <property type="entry name" value="Cyt_c-like_dom"/>
</dbReference>
<dbReference type="Gene3D" id="2.60.120.200">
    <property type="match status" value="1"/>
</dbReference>
<dbReference type="Pfam" id="PF20601">
    <property type="entry name" value="DUF6797"/>
    <property type="match status" value="1"/>
</dbReference>
<dbReference type="InterPro" id="IPR046476">
    <property type="entry name" value="DUF6797"/>
</dbReference>
<dbReference type="Gene3D" id="2.120.10.30">
    <property type="entry name" value="TolB, C-terminal domain"/>
    <property type="match status" value="1"/>
</dbReference>
<evidence type="ECO:0000256" key="1">
    <source>
        <dbReference type="ARBA" id="ARBA00022617"/>
    </source>
</evidence>
<dbReference type="SUPFAM" id="SSF49899">
    <property type="entry name" value="Concanavalin A-like lectins/glucanases"/>
    <property type="match status" value="1"/>
</dbReference>
<dbReference type="OrthoDB" id="219211at2"/>
<dbReference type="Pfam" id="PF13442">
    <property type="entry name" value="Cytochrome_CBB3"/>
    <property type="match status" value="1"/>
</dbReference>
<keyword evidence="2 4" id="KW-0479">Metal-binding</keyword>
<gene>
    <name evidence="6" type="ORF">Pan97_23820</name>
</gene>
<dbReference type="PANTHER" id="PTHR33546">
    <property type="entry name" value="LARGE, MULTIFUNCTIONAL SECRETED PROTEIN-RELATED"/>
    <property type="match status" value="1"/>
</dbReference>
<dbReference type="GO" id="GO:0009055">
    <property type="term" value="F:electron transfer activity"/>
    <property type="evidence" value="ECO:0007669"/>
    <property type="project" value="InterPro"/>
</dbReference>
<keyword evidence="1 4" id="KW-0349">Heme</keyword>
<evidence type="ECO:0000256" key="2">
    <source>
        <dbReference type="ARBA" id="ARBA00022723"/>
    </source>
</evidence>
<dbReference type="NCBIfam" id="TIGR02603">
    <property type="entry name" value="CxxCH_TIGR02603"/>
    <property type="match status" value="1"/>
</dbReference>
<dbReference type="GO" id="GO:0046872">
    <property type="term" value="F:metal ion binding"/>
    <property type="evidence" value="ECO:0007669"/>
    <property type="project" value="UniProtKB-KW"/>
</dbReference>
<feature type="domain" description="Cytochrome c" evidence="5">
    <location>
        <begin position="48"/>
        <end position="187"/>
    </location>
</feature>
<dbReference type="PANTHER" id="PTHR33546:SF1">
    <property type="entry name" value="LARGE, MULTIFUNCTIONAL SECRETED PROTEIN"/>
    <property type="match status" value="1"/>
</dbReference>
<protein>
    <submittedName>
        <fullName evidence="6">Cytochrome c</fullName>
    </submittedName>
</protein>
<proteinExistence type="predicted"/>
<dbReference type="InterPro" id="IPR013427">
    <property type="entry name" value="Haem-bd_dom_put"/>
</dbReference>
<dbReference type="Proteomes" id="UP000318626">
    <property type="component" value="Chromosome"/>
</dbReference>
<feature type="domain" description="Cytochrome c" evidence="5">
    <location>
        <begin position="228"/>
        <end position="307"/>
    </location>
</feature>
<evidence type="ECO:0000313" key="7">
    <source>
        <dbReference type="Proteomes" id="UP000318626"/>
    </source>
</evidence>
<dbReference type="SMART" id="SM00282">
    <property type="entry name" value="LamG"/>
    <property type="match status" value="1"/>
</dbReference>
<dbReference type="KEGG" id="bvo:Pan97_23820"/>
<dbReference type="GO" id="GO:0020037">
    <property type="term" value="F:heme binding"/>
    <property type="evidence" value="ECO:0007669"/>
    <property type="project" value="InterPro"/>
</dbReference>
<dbReference type="SUPFAM" id="SSF63829">
    <property type="entry name" value="Calcium-dependent phosphotriesterase"/>
    <property type="match status" value="1"/>
</dbReference>
<evidence type="ECO:0000256" key="4">
    <source>
        <dbReference type="PROSITE-ProRule" id="PRU00433"/>
    </source>
</evidence>
<evidence type="ECO:0000313" key="6">
    <source>
        <dbReference type="EMBL" id="QDU75352.1"/>
    </source>
</evidence>
<dbReference type="InterPro" id="IPR011042">
    <property type="entry name" value="6-blade_b-propeller_TolB-like"/>
</dbReference>
<evidence type="ECO:0000259" key="5">
    <source>
        <dbReference type="PROSITE" id="PS51007"/>
    </source>
</evidence>